<keyword evidence="1" id="KW-1133">Transmembrane helix</keyword>
<reference evidence="2" key="2">
    <citation type="submission" date="2020-10" db="EMBL/GenBank/DDBJ databases">
        <authorList>
            <person name="Cooper E.A."/>
            <person name="Brenton Z.W."/>
            <person name="Flinn B.S."/>
            <person name="Jenkins J."/>
            <person name="Shu S."/>
            <person name="Flowers D."/>
            <person name="Luo F."/>
            <person name="Wang Y."/>
            <person name="Xia P."/>
            <person name="Barry K."/>
            <person name="Daum C."/>
            <person name="Lipzen A."/>
            <person name="Yoshinaga Y."/>
            <person name="Schmutz J."/>
            <person name="Saski C."/>
            <person name="Vermerris W."/>
            <person name="Kresovich S."/>
        </authorList>
    </citation>
    <scope>NUCLEOTIDE SEQUENCE</scope>
</reference>
<name>A0A921RP74_SORBI</name>
<proteinExistence type="predicted"/>
<dbReference type="AlphaFoldDB" id="A0A921RP74"/>
<dbReference type="Proteomes" id="UP000807115">
    <property type="component" value="Chromosome 2"/>
</dbReference>
<accession>A0A921RP74</accession>
<organism evidence="2 3">
    <name type="scientific">Sorghum bicolor</name>
    <name type="common">Sorghum</name>
    <name type="synonym">Sorghum vulgare</name>
    <dbReference type="NCBI Taxonomy" id="4558"/>
    <lineage>
        <taxon>Eukaryota</taxon>
        <taxon>Viridiplantae</taxon>
        <taxon>Streptophyta</taxon>
        <taxon>Embryophyta</taxon>
        <taxon>Tracheophyta</taxon>
        <taxon>Spermatophyta</taxon>
        <taxon>Magnoliopsida</taxon>
        <taxon>Liliopsida</taxon>
        <taxon>Poales</taxon>
        <taxon>Poaceae</taxon>
        <taxon>PACMAD clade</taxon>
        <taxon>Panicoideae</taxon>
        <taxon>Andropogonodae</taxon>
        <taxon>Andropogoneae</taxon>
        <taxon>Sorghinae</taxon>
        <taxon>Sorghum</taxon>
    </lineage>
</organism>
<evidence type="ECO:0000313" key="3">
    <source>
        <dbReference type="Proteomes" id="UP000807115"/>
    </source>
</evidence>
<evidence type="ECO:0000256" key="1">
    <source>
        <dbReference type="SAM" id="Phobius"/>
    </source>
</evidence>
<sequence length="101" mass="11337">MCVQWSSVVGEARAGGWPCVPLRICGPVCSDLGFGVPSSSALPMFTLLLAFSGSFGFLVCLCSTYFPLTPRGILLFWFVVIWYWRLRTQIRVQLRRSVIFP</sequence>
<keyword evidence="1" id="KW-0812">Transmembrane</keyword>
<dbReference type="EMBL" id="CM027681">
    <property type="protein sequence ID" value="KAG0543350.1"/>
    <property type="molecule type" value="Genomic_DNA"/>
</dbReference>
<comment type="caution">
    <text evidence="2">The sequence shown here is derived from an EMBL/GenBank/DDBJ whole genome shotgun (WGS) entry which is preliminary data.</text>
</comment>
<feature type="transmembrane region" description="Helical" evidence="1">
    <location>
        <begin position="41"/>
        <end position="61"/>
    </location>
</feature>
<gene>
    <name evidence="2" type="ORF">BDA96_02G182800</name>
</gene>
<reference evidence="2" key="1">
    <citation type="journal article" date="2019" name="BMC Genomics">
        <title>A new reference genome for Sorghum bicolor reveals high levels of sequence similarity between sweet and grain genotypes: implications for the genetics of sugar metabolism.</title>
        <authorList>
            <person name="Cooper E.A."/>
            <person name="Brenton Z.W."/>
            <person name="Flinn B.S."/>
            <person name="Jenkins J."/>
            <person name="Shu S."/>
            <person name="Flowers D."/>
            <person name="Luo F."/>
            <person name="Wang Y."/>
            <person name="Xia P."/>
            <person name="Barry K."/>
            <person name="Daum C."/>
            <person name="Lipzen A."/>
            <person name="Yoshinaga Y."/>
            <person name="Schmutz J."/>
            <person name="Saski C."/>
            <person name="Vermerris W."/>
            <person name="Kresovich S."/>
        </authorList>
    </citation>
    <scope>NUCLEOTIDE SEQUENCE</scope>
</reference>
<protein>
    <recommendedName>
        <fullName evidence="4">Transmembrane protein</fullName>
    </recommendedName>
</protein>
<evidence type="ECO:0008006" key="4">
    <source>
        <dbReference type="Google" id="ProtNLM"/>
    </source>
</evidence>
<feature type="transmembrane region" description="Helical" evidence="1">
    <location>
        <begin position="68"/>
        <end position="86"/>
    </location>
</feature>
<keyword evidence="1" id="KW-0472">Membrane</keyword>
<evidence type="ECO:0000313" key="2">
    <source>
        <dbReference type="EMBL" id="KAG0543350.1"/>
    </source>
</evidence>